<dbReference type="EMBL" id="CAVMJV010000005">
    <property type="protein sequence ID" value="CAK5030856.1"/>
    <property type="molecule type" value="Genomic_DNA"/>
</dbReference>
<organism evidence="1 2">
    <name type="scientific">Meloidogyne enterolobii</name>
    <name type="common">Root-knot nematode worm</name>
    <name type="synonym">Meloidogyne mayaguensis</name>
    <dbReference type="NCBI Taxonomy" id="390850"/>
    <lineage>
        <taxon>Eukaryota</taxon>
        <taxon>Metazoa</taxon>
        <taxon>Ecdysozoa</taxon>
        <taxon>Nematoda</taxon>
        <taxon>Chromadorea</taxon>
        <taxon>Rhabditida</taxon>
        <taxon>Tylenchina</taxon>
        <taxon>Tylenchomorpha</taxon>
        <taxon>Tylenchoidea</taxon>
        <taxon>Meloidogynidae</taxon>
        <taxon>Meloidogyninae</taxon>
        <taxon>Meloidogyne</taxon>
    </lineage>
</organism>
<evidence type="ECO:0000313" key="2">
    <source>
        <dbReference type="Proteomes" id="UP001497535"/>
    </source>
</evidence>
<proteinExistence type="predicted"/>
<protein>
    <submittedName>
        <fullName evidence="1">Uncharacterized protein</fullName>
    </submittedName>
</protein>
<comment type="caution">
    <text evidence="1">The sequence shown here is derived from an EMBL/GenBank/DDBJ whole genome shotgun (WGS) entry which is preliminary data.</text>
</comment>
<keyword evidence="2" id="KW-1185">Reference proteome</keyword>
<dbReference type="Proteomes" id="UP001497535">
    <property type="component" value="Unassembled WGS sequence"/>
</dbReference>
<gene>
    <name evidence="1" type="ORF">MENTE1834_LOCUS7341</name>
</gene>
<name>A0ACB0Y3T5_MELEN</name>
<evidence type="ECO:0000313" key="1">
    <source>
        <dbReference type="EMBL" id="CAK5030856.1"/>
    </source>
</evidence>
<accession>A0ACB0Y3T5</accession>
<sequence>MTNVRTNYPNAFRILHIVVVCVVLFHWNAALYFKISLIYGIFSKNFFCKIKKYF</sequence>
<reference evidence="1" key="1">
    <citation type="submission" date="2023-11" db="EMBL/GenBank/DDBJ databases">
        <authorList>
            <person name="Poullet M."/>
        </authorList>
    </citation>
    <scope>NUCLEOTIDE SEQUENCE</scope>
    <source>
        <strain evidence="1">E1834</strain>
    </source>
</reference>